<evidence type="ECO:0000256" key="1">
    <source>
        <dbReference type="SAM" id="MobiDB-lite"/>
    </source>
</evidence>
<feature type="region of interest" description="Disordered" evidence="1">
    <location>
        <begin position="405"/>
        <end position="442"/>
    </location>
</feature>
<sequence>MMDSCSQASLAIQSGHREECLTWSTDPAAQTARQTAQQWCSVPTPLSPSDEGADSEVMTPGSALLYNSSFGSSVMRLPDPAASASVVMVESQASQVVEILSEIAEMSRAQRRSAAELKEERRSLAIREAAMRAECEEAQSLMQRLQAEVVQRKSASFEAESLSAELDEERQRSHAQRQAARKMRQRYERKLQEQAEELRRVLQNAEYREEVQEAAISDLQMRLRLVGETEERSAAHEAAEPLAAQDAHIEPPPLVFEAPLQDGSLPSALESTRRRLFSPTMVLTPTSTTGEMAQGVFESTIEQSASTGSLLATSNLEPLTVVAQDHAEASAAETCGTLQQAALQESPPIGMVAEKVSIFEQRCHTPTQGAVPAALRRGPRSAPVPTPFGSTRIWREEGRLDDPEFTKRQGAIQGGQPDPGGWQGTGERAKEEAAFRTPAFIN</sequence>
<feature type="region of interest" description="Disordered" evidence="1">
    <location>
        <begin position="369"/>
        <end position="390"/>
    </location>
</feature>
<dbReference type="EMBL" id="HBNR01010153">
    <property type="protein sequence ID" value="CAE4567014.1"/>
    <property type="molecule type" value="Transcribed_RNA"/>
</dbReference>
<organism evidence="2">
    <name type="scientific">Alexandrium monilatum</name>
    <dbReference type="NCBI Taxonomy" id="311494"/>
    <lineage>
        <taxon>Eukaryota</taxon>
        <taxon>Sar</taxon>
        <taxon>Alveolata</taxon>
        <taxon>Dinophyceae</taxon>
        <taxon>Gonyaulacales</taxon>
        <taxon>Pyrocystaceae</taxon>
        <taxon>Alexandrium</taxon>
    </lineage>
</organism>
<gene>
    <name evidence="2" type="ORF">AMON00008_LOCUS6633</name>
</gene>
<accession>A0A7S4PYV7</accession>
<name>A0A7S4PYV7_9DINO</name>
<feature type="region of interest" description="Disordered" evidence="1">
    <location>
        <begin position="162"/>
        <end position="183"/>
    </location>
</feature>
<proteinExistence type="predicted"/>
<reference evidence="2" key="1">
    <citation type="submission" date="2021-01" db="EMBL/GenBank/DDBJ databases">
        <authorList>
            <person name="Corre E."/>
            <person name="Pelletier E."/>
            <person name="Niang G."/>
            <person name="Scheremetjew M."/>
            <person name="Finn R."/>
            <person name="Kale V."/>
            <person name="Holt S."/>
            <person name="Cochrane G."/>
            <person name="Meng A."/>
            <person name="Brown T."/>
            <person name="Cohen L."/>
        </authorList>
    </citation>
    <scope>NUCLEOTIDE SEQUENCE</scope>
    <source>
        <strain evidence="2">CCMP3105</strain>
    </source>
</reference>
<protein>
    <submittedName>
        <fullName evidence="2">Uncharacterized protein</fullName>
    </submittedName>
</protein>
<evidence type="ECO:0000313" key="2">
    <source>
        <dbReference type="EMBL" id="CAE4567014.1"/>
    </source>
</evidence>
<dbReference type="AlphaFoldDB" id="A0A7S4PYV7"/>
<feature type="compositionally biased region" description="Basic residues" evidence="1">
    <location>
        <begin position="173"/>
        <end position="183"/>
    </location>
</feature>